<dbReference type="EMBL" id="JAPEVA010000051">
    <property type="protein sequence ID" value="KAJ4403463.1"/>
    <property type="molecule type" value="Genomic_DNA"/>
</dbReference>
<feature type="region of interest" description="Disordered" evidence="1">
    <location>
        <begin position="326"/>
        <end position="360"/>
    </location>
</feature>
<dbReference type="OrthoDB" id="3800453at2759"/>
<evidence type="ECO:0000256" key="1">
    <source>
        <dbReference type="SAM" id="MobiDB-lite"/>
    </source>
</evidence>
<reference evidence="2" key="1">
    <citation type="submission" date="2022-10" db="EMBL/GenBank/DDBJ databases">
        <title>Tapping the CABI collections for fungal endophytes: first genome assemblies for Collariella, Neodidymelliopsis, Ascochyta clinopodiicola, Didymella pomorum, Didymosphaeria variabile, Neocosmospora piperis and Neocucurbitaria cava.</title>
        <authorList>
            <person name="Hill R."/>
        </authorList>
    </citation>
    <scope>NUCLEOTIDE SEQUENCE</scope>
    <source>
        <strain evidence="2">IMI 355091</strain>
    </source>
</reference>
<gene>
    <name evidence="2" type="ORF">N0V91_006515</name>
</gene>
<accession>A0A9W8ZD65</accession>
<organism evidence="2 3">
    <name type="scientific">Didymella pomorum</name>
    <dbReference type="NCBI Taxonomy" id="749634"/>
    <lineage>
        <taxon>Eukaryota</taxon>
        <taxon>Fungi</taxon>
        <taxon>Dikarya</taxon>
        <taxon>Ascomycota</taxon>
        <taxon>Pezizomycotina</taxon>
        <taxon>Dothideomycetes</taxon>
        <taxon>Pleosporomycetidae</taxon>
        <taxon>Pleosporales</taxon>
        <taxon>Pleosporineae</taxon>
        <taxon>Didymellaceae</taxon>
        <taxon>Didymella</taxon>
    </lineage>
</organism>
<evidence type="ECO:0000313" key="2">
    <source>
        <dbReference type="EMBL" id="KAJ4403463.1"/>
    </source>
</evidence>
<evidence type="ECO:0000313" key="3">
    <source>
        <dbReference type="Proteomes" id="UP001140510"/>
    </source>
</evidence>
<protein>
    <submittedName>
        <fullName evidence="2">Uncharacterized protein</fullName>
    </submittedName>
</protein>
<name>A0A9W8ZD65_9PLEO</name>
<keyword evidence="3" id="KW-1185">Reference proteome</keyword>
<comment type="caution">
    <text evidence="2">The sequence shown here is derived from an EMBL/GenBank/DDBJ whole genome shotgun (WGS) entry which is preliminary data.</text>
</comment>
<dbReference type="AlphaFoldDB" id="A0A9W8ZD65"/>
<dbReference type="Proteomes" id="UP001140510">
    <property type="component" value="Unassembled WGS sequence"/>
</dbReference>
<feature type="region of interest" description="Disordered" evidence="1">
    <location>
        <begin position="242"/>
        <end position="270"/>
    </location>
</feature>
<proteinExistence type="predicted"/>
<sequence length="378" mass="43161">MTTHTPRIRSDISASAIFTPREFKQFRRWQNLHTTLRPDEQGFLPTADEHDDFQQWLRKQDSGYFSDVFEDVAEHVKPPTADEPPTAVSCRHMMHPIAAGHLVKRCPVCTVDMWISYVQALEKALKGAGGRAPRAANQASTEKQEALYAAFITSKLEVLQYLEELELQAEEEEQWQAQHKDWKNDEVRTASQALDLYWSEAFAITDAQPPKPKKKKSVKFTPGTDFCVSRPEEYFRRRSPRYTPGKYTVETQDEEEETKEGQGEEIVSEDSEDYARAPILLEQGPLIVGQSIAVYDFATTIGVFTDTIRSYEAGIRKAEATPIGSFEIPGLEMLDDDEEDDEDDDESDWDMQDDETDGSDYIYFEAEEDCSFVVFGED</sequence>
<feature type="compositionally biased region" description="Acidic residues" evidence="1">
    <location>
        <begin position="333"/>
        <end position="358"/>
    </location>
</feature>